<dbReference type="InterPro" id="IPR035901">
    <property type="entry name" value="GIY-YIG_endonuc_sf"/>
</dbReference>
<dbReference type="Proteomes" id="UP000176665">
    <property type="component" value="Unassembled WGS sequence"/>
</dbReference>
<evidence type="ECO:0000313" key="2">
    <source>
        <dbReference type="EMBL" id="OGG04496.1"/>
    </source>
</evidence>
<feature type="non-terminal residue" evidence="2">
    <location>
        <position position="72"/>
    </location>
</feature>
<dbReference type="SUPFAM" id="SSF82771">
    <property type="entry name" value="GIY-YIG endonuclease"/>
    <property type="match status" value="1"/>
</dbReference>
<dbReference type="PROSITE" id="PS50164">
    <property type="entry name" value="GIY_YIG"/>
    <property type="match status" value="1"/>
</dbReference>
<accession>A0A1F5YWI7</accession>
<gene>
    <name evidence="2" type="ORF">A2W14_06780</name>
</gene>
<dbReference type="AlphaFoldDB" id="A0A1F5YWI7"/>
<dbReference type="STRING" id="1798371.A2W14_06780"/>
<dbReference type="Gene3D" id="3.40.1440.10">
    <property type="entry name" value="GIY-YIG endonuclease"/>
    <property type="match status" value="1"/>
</dbReference>
<name>A0A1F5YWI7_9BACT</name>
<evidence type="ECO:0000313" key="3">
    <source>
        <dbReference type="Proteomes" id="UP000176665"/>
    </source>
</evidence>
<dbReference type="Pfam" id="PF01541">
    <property type="entry name" value="GIY-YIG"/>
    <property type="match status" value="1"/>
</dbReference>
<protein>
    <recommendedName>
        <fullName evidence="1">GIY-YIG domain-containing protein</fullName>
    </recommendedName>
</protein>
<reference evidence="2 3" key="1">
    <citation type="journal article" date="2016" name="Nat. Commun.">
        <title>Thousands of microbial genomes shed light on interconnected biogeochemical processes in an aquifer system.</title>
        <authorList>
            <person name="Anantharaman K."/>
            <person name="Brown C.T."/>
            <person name="Hug L.A."/>
            <person name="Sharon I."/>
            <person name="Castelle C.J."/>
            <person name="Probst A.J."/>
            <person name="Thomas B.C."/>
            <person name="Singh A."/>
            <person name="Wilkins M.J."/>
            <person name="Karaoz U."/>
            <person name="Brodie E.L."/>
            <person name="Williams K.H."/>
            <person name="Hubbard S.S."/>
            <person name="Banfield J.F."/>
        </authorList>
    </citation>
    <scope>NUCLEOTIDE SEQUENCE [LARGE SCALE GENOMIC DNA]</scope>
</reference>
<organism evidence="2 3">
    <name type="scientific">Candidatus Gottesmanbacteria bacterium RBG_16_37_8</name>
    <dbReference type="NCBI Taxonomy" id="1798371"/>
    <lineage>
        <taxon>Bacteria</taxon>
        <taxon>Candidatus Gottesmaniibacteriota</taxon>
    </lineage>
</organism>
<comment type="caution">
    <text evidence="2">The sequence shown here is derived from an EMBL/GenBank/DDBJ whole genome shotgun (WGS) entry which is preliminary data.</text>
</comment>
<proteinExistence type="predicted"/>
<feature type="domain" description="GIY-YIG" evidence="1">
    <location>
        <begin position="1"/>
        <end position="69"/>
    </location>
</feature>
<dbReference type="InterPro" id="IPR000305">
    <property type="entry name" value="GIY-YIG_endonuc"/>
</dbReference>
<sequence length="72" mass="8815">MKNSKTKRYYIGSTIDLKRRIKQHRSGNTKTSRILQTKELVYFEEYNSEREARQREKQLKSFKSKIYIEKLI</sequence>
<dbReference type="EMBL" id="MFJA01000001">
    <property type="protein sequence ID" value="OGG04496.1"/>
    <property type="molecule type" value="Genomic_DNA"/>
</dbReference>
<evidence type="ECO:0000259" key="1">
    <source>
        <dbReference type="PROSITE" id="PS50164"/>
    </source>
</evidence>